<sequence>MFWFFFRSINRMANQSNQRAIQLILQYAKQLRTKVPGDFDPILSAIGDAKVVMIGEASHGTHEFYDNRAELTKRLIKEKGFTVLACEADWPCAWKVNQWVKGVSTNEKNAEEALGEFLRFPRWMWRNKVVQEFITWLKAHNEMVKDRKQKTGFYGIDLYSLQASRDEVIKYLEKVDGELAKKAKKNYGCFDRYPTEESYGYNSALALSHGCEKEAIAVLKAMLAKHANLMSQNKSQDDYDESFYAMENAKIVREAEKYYRHMFEGGEITWNIRDTHMVECLQDLLKHIGDDAKAVIWAHNSHIGDGFETQSKRAKEVNIGQLVRQRFGLENTFNIGFTTFTGTVTAADNWDMDPDFKRVKPSLKHSHEYLLHEALIAGETKETKSHLASDGQYYLLFRSNSRQSNDANSISKELNDLFYTTRLERAIGVIYRPNTERPSHYFDAHLSTQFDCVIHIETTKALEPLEMHPQWVKSRNDQVPDTFPMNV</sequence>
<evidence type="ECO:0008006" key="4">
    <source>
        <dbReference type="Google" id="ProtNLM"/>
    </source>
</evidence>
<dbReference type="GO" id="GO:0046677">
    <property type="term" value="P:response to antibiotic"/>
    <property type="evidence" value="ECO:0007669"/>
    <property type="project" value="InterPro"/>
</dbReference>
<accession>A0A8S2CVZ2</accession>
<dbReference type="PANTHER" id="PTHR31299">
    <property type="entry name" value="ESTERASE, PUTATIVE (AFU_ORTHOLOGUE AFUA_1G05850)-RELATED"/>
    <property type="match status" value="1"/>
</dbReference>
<dbReference type="EMBL" id="CAJNOK010000392">
    <property type="protein sequence ID" value="CAF0749975.1"/>
    <property type="molecule type" value="Genomic_DNA"/>
</dbReference>
<dbReference type="PIRSF" id="PIRSF036794">
    <property type="entry name" value="UCP_erythr_ester"/>
    <property type="match status" value="1"/>
</dbReference>
<name>A0A8S2CVZ2_9BILA</name>
<evidence type="ECO:0000313" key="2">
    <source>
        <dbReference type="EMBL" id="CAF3528501.1"/>
    </source>
</evidence>
<dbReference type="Gene3D" id="3.40.1660.10">
    <property type="entry name" value="EreA-like (biosynthetic domain)"/>
    <property type="match status" value="1"/>
</dbReference>
<dbReference type="Gene3D" id="3.30.1870.10">
    <property type="entry name" value="EreA-like, domain 2"/>
    <property type="match status" value="1"/>
</dbReference>
<proteinExistence type="predicted"/>
<evidence type="ECO:0000313" key="3">
    <source>
        <dbReference type="Proteomes" id="UP000677228"/>
    </source>
</evidence>
<dbReference type="Gene3D" id="1.20.1440.30">
    <property type="entry name" value="Biosynthetic Protein domain"/>
    <property type="match status" value="1"/>
</dbReference>
<evidence type="ECO:0000313" key="1">
    <source>
        <dbReference type="EMBL" id="CAF0749975.1"/>
    </source>
</evidence>
<comment type="caution">
    <text evidence="1">The sequence shown here is derived from an EMBL/GenBank/DDBJ whole genome shotgun (WGS) entry which is preliminary data.</text>
</comment>
<dbReference type="InterPro" id="IPR014622">
    <property type="entry name" value="UCP036794_erythomycin"/>
</dbReference>
<reference evidence="1" key="1">
    <citation type="submission" date="2021-02" db="EMBL/GenBank/DDBJ databases">
        <authorList>
            <person name="Nowell W R."/>
        </authorList>
    </citation>
    <scope>NUCLEOTIDE SEQUENCE</scope>
</reference>
<dbReference type="AlphaFoldDB" id="A0A8S2CVZ2"/>
<dbReference type="Proteomes" id="UP000677228">
    <property type="component" value="Unassembled WGS sequence"/>
</dbReference>
<gene>
    <name evidence="1" type="ORF">OVA965_LOCUS1950</name>
    <name evidence="2" type="ORF">TMI583_LOCUS1950</name>
</gene>
<dbReference type="EMBL" id="CAJOBA010000392">
    <property type="protein sequence ID" value="CAF3528501.1"/>
    <property type="molecule type" value="Genomic_DNA"/>
</dbReference>
<dbReference type="PANTHER" id="PTHR31299:SF0">
    <property type="entry name" value="ESTERASE, PUTATIVE (AFU_ORTHOLOGUE AFUA_1G05850)-RELATED"/>
    <property type="match status" value="1"/>
</dbReference>
<dbReference type="InterPro" id="IPR052036">
    <property type="entry name" value="Hydrolase/PRTase-associated"/>
</dbReference>
<dbReference type="InterPro" id="IPR007815">
    <property type="entry name" value="Emycin_Estase"/>
</dbReference>
<dbReference type="SUPFAM" id="SSF159501">
    <property type="entry name" value="EreA/ChaN-like"/>
    <property type="match status" value="1"/>
</dbReference>
<protein>
    <recommendedName>
        <fullName evidence="4">Erythromycin esterase</fullName>
    </recommendedName>
</protein>
<dbReference type="Proteomes" id="UP000682733">
    <property type="component" value="Unassembled WGS sequence"/>
</dbReference>
<dbReference type="CDD" id="cd14728">
    <property type="entry name" value="Ere-like"/>
    <property type="match status" value="1"/>
</dbReference>
<dbReference type="Pfam" id="PF05139">
    <property type="entry name" value="Erythro_esteras"/>
    <property type="match status" value="1"/>
</dbReference>
<organism evidence="1 3">
    <name type="scientific">Didymodactylos carnosus</name>
    <dbReference type="NCBI Taxonomy" id="1234261"/>
    <lineage>
        <taxon>Eukaryota</taxon>
        <taxon>Metazoa</taxon>
        <taxon>Spiralia</taxon>
        <taxon>Gnathifera</taxon>
        <taxon>Rotifera</taxon>
        <taxon>Eurotatoria</taxon>
        <taxon>Bdelloidea</taxon>
        <taxon>Philodinida</taxon>
        <taxon>Philodinidae</taxon>
        <taxon>Didymodactylos</taxon>
    </lineage>
</organism>